<dbReference type="InterPro" id="IPR004089">
    <property type="entry name" value="MCPsignal_dom"/>
</dbReference>
<keyword evidence="1 2" id="KW-0807">Transducer</keyword>
<gene>
    <name evidence="6" type="ORF">H9632_15665</name>
</gene>
<dbReference type="SUPFAM" id="SSF58104">
    <property type="entry name" value="Methyl-accepting chemotaxis protein (MCP) signaling domain"/>
    <property type="match status" value="1"/>
</dbReference>
<evidence type="ECO:0000313" key="6">
    <source>
        <dbReference type="EMBL" id="MBD8034507.1"/>
    </source>
</evidence>
<keyword evidence="4" id="KW-0812">Transmembrane</keyword>
<evidence type="ECO:0000259" key="5">
    <source>
        <dbReference type="PROSITE" id="PS50111"/>
    </source>
</evidence>
<name>A0ABR8XRF4_9BACL</name>
<dbReference type="PANTHER" id="PTHR32089">
    <property type="entry name" value="METHYL-ACCEPTING CHEMOTAXIS PROTEIN MCPB"/>
    <property type="match status" value="1"/>
</dbReference>
<keyword evidence="4" id="KW-1133">Transmembrane helix</keyword>
<evidence type="ECO:0000313" key="7">
    <source>
        <dbReference type="Proteomes" id="UP000600565"/>
    </source>
</evidence>
<reference evidence="6 7" key="1">
    <citation type="submission" date="2020-08" db="EMBL/GenBank/DDBJ databases">
        <title>A Genomic Blueprint of the Chicken Gut Microbiome.</title>
        <authorList>
            <person name="Gilroy R."/>
            <person name="Ravi A."/>
            <person name="Getino M."/>
            <person name="Pursley I."/>
            <person name="Horton D.L."/>
            <person name="Alikhan N.-F."/>
            <person name="Baker D."/>
            <person name="Gharbi K."/>
            <person name="Hall N."/>
            <person name="Watson M."/>
            <person name="Adriaenssens E.M."/>
            <person name="Foster-Nyarko E."/>
            <person name="Jarju S."/>
            <person name="Secka A."/>
            <person name="Antonio M."/>
            <person name="Oren A."/>
            <person name="Chaudhuri R."/>
            <person name="La Ragione R.M."/>
            <person name="Hildebrand F."/>
            <person name="Pallen M.J."/>
        </authorList>
    </citation>
    <scope>NUCLEOTIDE SEQUENCE [LARGE SCALE GENOMIC DNA]</scope>
    <source>
        <strain evidence="6 7">Sa1YVA6</strain>
    </source>
</reference>
<feature type="transmembrane region" description="Helical" evidence="4">
    <location>
        <begin position="41"/>
        <end position="59"/>
    </location>
</feature>
<feature type="domain" description="Methyl-accepting transducer" evidence="5">
    <location>
        <begin position="206"/>
        <end position="456"/>
    </location>
</feature>
<dbReference type="Pfam" id="PF00015">
    <property type="entry name" value="MCPsignal"/>
    <property type="match status" value="1"/>
</dbReference>
<proteinExistence type="predicted"/>
<feature type="transmembrane region" description="Helical" evidence="4">
    <location>
        <begin position="71"/>
        <end position="104"/>
    </location>
</feature>
<evidence type="ECO:0000256" key="2">
    <source>
        <dbReference type="PROSITE-ProRule" id="PRU00284"/>
    </source>
</evidence>
<accession>A0ABR8XRF4</accession>
<comment type="caution">
    <text evidence="6">The sequence shown here is derived from an EMBL/GenBank/DDBJ whole genome shotgun (WGS) entry which is preliminary data.</text>
</comment>
<dbReference type="PROSITE" id="PS50111">
    <property type="entry name" value="CHEMOTAXIS_TRANSDUC_2"/>
    <property type="match status" value="1"/>
</dbReference>
<dbReference type="RefSeq" id="WP_191705004.1">
    <property type="nucleotide sequence ID" value="NZ_JACSPW010000017.1"/>
</dbReference>
<feature type="coiled-coil region" evidence="3">
    <location>
        <begin position="396"/>
        <end position="430"/>
    </location>
</feature>
<organism evidence="6 7">
    <name type="scientific">Solibacillus merdavium</name>
    <dbReference type="NCBI Taxonomy" id="2762218"/>
    <lineage>
        <taxon>Bacteria</taxon>
        <taxon>Bacillati</taxon>
        <taxon>Bacillota</taxon>
        <taxon>Bacilli</taxon>
        <taxon>Bacillales</taxon>
        <taxon>Caryophanaceae</taxon>
        <taxon>Solibacillus</taxon>
    </lineage>
</organism>
<dbReference type="Proteomes" id="UP000600565">
    <property type="component" value="Unassembled WGS sequence"/>
</dbReference>
<keyword evidence="4" id="KW-0472">Membrane</keyword>
<keyword evidence="3" id="KW-0175">Coiled coil</keyword>
<sequence length="485" mass="54023">MIHQLNAKDLQEKNTILMIVYGMAAFLGSVAQLIIDRPIGVALSLIIPLTITLICYFIQRKVVVLHPYFPYVVIIASVLTVYGTIITNKVTLATIILSIFVLILSSVHNRIKVLCAGYIASTLGLVFNFTMDTEGFAVDPANVFVVQTLMFVAILLQVRQNKKMFSNIENYMIQANERAVHEEQLHQLLESSVQGITSKLELITDSTNQSSAAHQQMLASLKEVRTGAHKQSDHVQSIVQNTDLTNRELHSIVTELNKIVTEAEDGSVSAVDGVNSMTKLKQEIDQFTAFFNDLNMTFMSLSDKINETNQFAYSIHKITEQTNLLALNASIEAARAGEHGKGFAVVAQEIRKLASLTDDTVLKIDENLAQVNSYNKLALDRLTYGLNHVEIQVQMIENSNNTFTNLFQAMNNLQQNLTQFSTSVKSIEKNGESVQVATNEFAAIIEQSTSSIDELCNVLERISKDQDDVTKNIEETYQQALKIIQ</sequence>
<protein>
    <recommendedName>
        <fullName evidence="5">Methyl-accepting transducer domain-containing protein</fullName>
    </recommendedName>
</protein>
<dbReference type="SMART" id="SM00283">
    <property type="entry name" value="MA"/>
    <property type="match status" value="1"/>
</dbReference>
<dbReference type="EMBL" id="JACSPW010000017">
    <property type="protein sequence ID" value="MBD8034507.1"/>
    <property type="molecule type" value="Genomic_DNA"/>
</dbReference>
<dbReference type="PANTHER" id="PTHR32089:SF112">
    <property type="entry name" value="LYSOZYME-LIKE PROTEIN-RELATED"/>
    <property type="match status" value="1"/>
</dbReference>
<feature type="transmembrane region" description="Helical" evidence="4">
    <location>
        <begin position="141"/>
        <end position="158"/>
    </location>
</feature>
<feature type="transmembrane region" description="Helical" evidence="4">
    <location>
        <begin position="15"/>
        <end position="34"/>
    </location>
</feature>
<evidence type="ECO:0000256" key="1">
    <source>
        <dbReference type="ARBA" id="ARBA00023224"/>
    </source>
</evidence>
<keyword evidence="7" id="KW-1185">Reference proteome</keyword>
<feature type="transmembrane region" description="Helical" evidence="4">
    <location>
        <begin position="111"/>
        <end position="129"/>
    </location>
</feature>
<dbReference type="Gene3D" id="1.10.287.950">
    <property type="entry name" value="Methyl-accepting chemotaxis protein"/>
    <property type="match status" value="1"/>
</dbReference>
<evidence type="ECO:0000256" key="4">
    <source>
        <dbReference type="SAM" id="Phobius"/>
    </source>
</evidence>
<evidence type="ECO:0000256" key="3">
    <source>
        <dbReference type="SAM" id="Coils"/>
    </source>
</evidence>